<evidence type="ECO:0000313" key="2">
    <source>
        <dbReference type="EMBL" id="CAD8548960.1"/>
    </source>
</evidence>
<proteinExistence type="predicted"/>
<dbReference type="PANTHER" id="PTHR36018:SF1">
    <property type="entry name" value="OS09G0481800 PROTEIN"/>
    <property type="match status" value="1"/>
</dbReference>
<dbReference type="PANTHER" id="PTHR36018">
    <property type="entry name" value="OS09G0481800 PROTEIN"/>
    <property type="match status" value="1"/>
</dbReference>
<name>A0A7S0JE06_9EUKA</name>
<reference evidence="2" key="1">
    <citation type="submission" date="2021-01" db="EMBL/GenBank/DDBJ databases">
        <authorList>
            <person name="Corre E."/>
            <person name="Pelletier E."/>
            <person name="Niang G."/>
            <person name="Scheremetjew M."/>
            <person name="Finn R."/>
            <person name="Kale V."/>
            <person name="Holt S."/>
            <person name="Cochrane G."/>
            <person name="Meng A."/>
            <person name="Brown T."/>
            <person name="Cohen L."/>
        </authorList>
    </citation>
    <scope>NUCLEOTIDE SEQUENCE</scope>
    <source>
        <strain evidence="2">RCC1130</strain>
    </source>
</reference>
<protein>
    <submittedName>
        <fullName evidence="2">Uncharacterized protein</fullName>
    </submittedName>
</protein>
<sequence length="124" mass="13542">MFGRHSACAAIGISGSIALRELDGPVAVLTLSGRFWHRRATVLRNAKAWLRRRWPELSDAQVADPDDVLDVIFDDETGEVLEDRRAPDHDGNRGTMEYQGVDPDSRGPFAQAAGGFRAGGSMFS</sequence>
<dbReference type="AlphaFoldDB" id="A0A7S0JE06"/>
<organism evidence="2">
    <name type="scientific">Calcidiscus leptoporus</name>
    <dbReference type="NCBI Taxonomy" id="127549"/>
    <lineage>
        <taxon>Eukaryota</taxon>
        <taxon>Haptista</taxon>
        <taxon>Haptophyta</taxon>
        <taxon>Prymnesiophyceae</taxon>
        <taxon>Coccolithales</taxon>
        <taxon>Calcidiscaceae</taxon>
        <taxon>Calcidiscus</taxon>
    </lineage>
</organism>
<dbReference type="EMBL" id="HBER01048336">
    <property type="protein sequence ID" value="CAD8548960.1"/>
    <property type="molecule type" value="Transcribed_RNA"/>
</dbReference>
<gene>
    <name evidence="2" type="ORF">CLEP1334_LOCUS24250</name>
</gene>
<evidence type="ECO:0000256" key="1">
    <source>
        <dbReference type="SAM" id="MobiDB-lite"/>
    </source>
</evidence>
<accession>A0A7S0JE06</accession>
<feature type="compositionally biased region" description="Basic and acidic residues" evidence="1">
    <location>
        <begin position="81"/>
        <end position="92"/>
    </location>
</feature>
<feature type="region of interest" description="Disordered" evidence="1">
    <location>
        <begin position="80"/>
        <end position="113"/>
    </location>
</feature>